<feature type="compositionally biased region" description="Acidic residues" evidence="1">
    <location>
        <begin position="39"/>
        <end position="69"/>
    </location>
</feature>
<dbReference type="AlphaFoldDB" id="A0A545TQ45"/>
<organism evidence="2 3">
    <name type="scientific">Denitrobaculum tricleocarpae</name>
    <dbReference type="NCBI Taxonomy" id="2591009"/>
    <lineage>
        <taxon>Bacteria</taxon>
        <taxon>Pseudomonadati</taxon>
        <taxon>Pseudomonadota</taxon>
        <taxon>Alphaproteobacteria</taxon>
        <taxon>Rhodospirillales</taxon>
        <taxon>Rhodospirillaceae</taxon>
        <taxon>Denitrobaculum</taxon>
    </lineage>
</organism>
<feature type="region of interest" description="Disordered" evidence="1">
    <location>
        <begin position="1"/>
        <end position="130"/>
    </location>
</feature>
<evidence type="ECO:0000313" key="3">
    <source>
        <dbReference type="Proteomes" id="UP000315252"/>
    </source>
</evidence>
<dbReference type="InterPro" id="IPR019632">
    <property type="entry name" value="DUF2497"/>
</dbReference>
<dbReference type="OrthoDB" id="7189469at2"/>
<accession>A0A545TQ45</accession>
<evidence type="ECO:0000313" key="2">
    <source>
        <dbReference type="EMBL" id="TQV79318.1"/>
    </source>
</evidence>
<proteinExistence type="predicted"/>
<sequence>MSDQQNQDEPSMEEILASIRRIISEDDPEEGEGEKAEAAEAETPEEDAQEDADTDAGEDSADDEEEELELTEKVNPDGSEIGAEPEEQAAEAEEEIPEPKPILDDDFGEAEVEPEPEPEPEPEEVAAEAEPETLDVALEPDEDLPPVADDESLISEPTQVAASTALSEIAKAALTQRALMVGDGRTIEDLVREALRPELKLWLDANLASMVERIVREEIKKMVRRVENQ</sequence>
<evidence type="ECO:0000256" key="1">
    <source>
        <dbReference type="SAM" id="MobiDB-lite"/>
    </source>
</evidence>
<protein>
    <submittedName>
        <fullName evidence="2">DUF2497 domain-containing protein</fullName>
    </submittedName>
</protein>
<dbReference type="Proteomes" id="UP000315252">
    <property type="component" value="Unassembled WGS sequence"/>
</dbReference>
<gene>
    <name evidence="2" type="ORF">FKG95_16860</name>
</gene>
<feature type="compositionally biased region" description="Acidic residues" evidence="1">
    <location>
        <begin position="83"/>
        <end position="96"/>
    </location>
</feature>
<comment type="caution">
    <text evidence="2">The sequence shown here is derived from an EMBL/GenBank/DDBJ whole genome shotgun (WGS) entry which is preliminary data.</text>
</comment>
<dbReference type="RefSeq" id="WP_142897542.1">
    <property type="nucleotide sequence ID" value="NZ_ML660056.1"/>
</dbReference>
<dbReference type="Pfam" id="PF10691">
    <property type="entry name" value="DUF2497"/>
    <property type="match status" value="1"/>
</dbReference>
<feature type="compositionally biased region" description="Acidic residues" evidence="1">
    <location>
        <begin position="104"/>
        <end position="130"/>
    </location>
</feature>
<dbReference type="EMBL" id="VHSH01000005">
    <property type="protein sequence ID" value="TQV79318.1"/>
    <property type="molecule type" value="Genomic_DNA"/>
</dbReference>
<reference evidence="2 3" key="1">
    <citation type="submission" date="2019-06" db="EMBL/GenBank/DDBJ databases">
        <title>Whole genome sequence for Rhodospirillaceae sp. R148.</title>
        <authorList>
            <person name="Wang G."/>
        </authorList>
    </citation>
    <scope>NUCLEOTIDE SEQUENCE [LARGE SCALE GENOMIC DNA]</scope>
    <source>
        <strain evidence="2 3">R148</strain>
    </source>
</reference>
<name>A0A545TQ45_9PROT</name>
<keyword evidence="3" id="KW-1185">Reference proteome</keyword>